<dbReference type="GO" id="GO:0043138">
    <property type="term" value="F:3'-5' DNA helicase activity"/>
    <property type="evidence" value="ECO:0007669"/>
    <property type="project" value="UniProtKB-EC"/>
</dbReference>
<evidence type="ECO:0000256" key="1">
    <source>
        <dbReference type="ARBA" id="ARBA00009922"/>
    </source>
</evidence>
<keyword evidence="7" id="KW-0413">Isomerase</keyword>
<comment type="catalytic activity">
    <reaction evidence="11">
        <text>ATP + H2O = ADP + phosphate + H(+)</text>
        <dbReference type="Rhea" id="RHEA:13065"/>
        <dbReference type="ChEBI" id="CHEBI:15377"/>
        <dbReference type="ChEBI" id="CHEBI:15378"/>
        <dbReference type="ChEBI" id="CHEBI:30616"/>
        <dbReference type="ChEBI" id="CHEBI:43474"/>
        <dbReference type="ChEBI" id="CHEBI:456216"/>
        <dbReference type="EC" id="5.6.2.4"/>
    </reaction>
</comment>
<keyword evidence="6" id="KW-0238">DNA-binding</keyword>
<dbReference type="GO" id="GO:0000725">
    <property type="term" value="P:recombinational repair"/>
    <property type="evidence" value="ECO:0007669"/>
    <property type="project" value="TreeGrafter"/>
</dbReference>
<dbReference type="InterPro" id="IPR014017">
    <property type="entry name" value="DNA_helicase_UvrD-like_C"/>
</dbReference>
<gene>
    <name evidence="15" type="ORF">VroAM7_49080</name>
</gene>
<keyword evidence="15" id="KW-0614">Plasmid</keyword>
<evidence type="ECO:0000313" key="16">
    <source>
        <dbReference type="Proteomes" id="UP000315115"/>
    </source>
</evidence>
<dbReference type="GO" id="GO:0005524">
    <property type="term" value="F:ATP binding"/>
    <property type="evidence" value="ECO:0007669"/>
    <property type="project" value="UniProtKB-UniRule"/>
</dbReference>
<dbReference type="GO" id="GO:0003677">
    <property type="term" value="F:DNA binding"/>
    <property type="evidence" value="ECO:0007669"/>
    <property type="project" value="UniProtKB-KW"/>
</dbReference>
<comment type="similarity">
    <text evidence="1">Belongs to the helicase family. UvrD subfamily.</text>
</comment>
<keyword evidence="3 12" id="KW-0378">Hydrolase</keyword>
<dbReference type="PROSITE" id="PS51198">
    <property type="entry name" value="UVRD_HELICASE_ATP_BIND"/>
    <property type="match status" value="1"/>
</dbReference>
<dbReference type="PROSITE" id="PS51217">
    <property type="entry name" value="UVRD_HELICASE_CTER"/>
    <property type="match status" value="1"/>
</dbReference>
<dbReference type="InterPro" id="IPR027417">
    <property type="entry name" value="P-loop_NTPase"/>
</dbReference>
<dbReference type="InterPro" id="IPR014016">
    <property type="entry name" value="UvrD-like_ATP-bd"/>
</dbReference>
<dbReference type="PANTHER" id="PTHR11070">
    <property type="entry name" value="UVRD / RECB / PCRA DNA HELICASE FAMILY MEMBER"/>
    <property type="match status" value="1"/>
</dbReference>
<dbReference type="RefSeq" id="WP_126609575.1">
    <property type="nucleotide sequence ID" value="NZ_AP019800.1"/>
</dbReference>
<evidence type="ECO:0000259" key="13">
    <source>
        <dbReference type="PROSITE" id="PS51198"/>
    </source>
</evidence>
<keyword evidence="4 12" id="KW-0347">Helicase</keyword>
<evidence type="ECO:0000256" key="12">
    <source>
        <dbReference type="PROSITE-ProRule" id="PRU00560"/>
    </source>
</evidence>
<keyword evidence="5 12" id="KW-0067">ATP-binding</keyword>
<dbReference type="Gene3D" id="1.10.486.10">
    <property type="entry name" value="PCRA, domain 4"/>
    <property type="match status" value="1"/>
</dbReference>
<evidence type="ECO:0000256" key="2">
    <source>
        <dbReference type="ARBA" id="ARBA00022741"/>
    </source>
</evidence>
<evidence type="ECO:0000256" key="3">
    <source>
        <dbReference type="ARBA" id="ARBA00022801"/>
    </source>
</evidence>
<feature type="domain" description="UvrD-like helicase ATP-binding" evidence="13">
    <location>
        <begin position="1"/>
        <end position="291"/>
    </location>
</feature>
<organism evidence="15 16">
    <name type="scientific">Vibrio rotiferianus</name>
    <dbReference type="NCBI Taxonomy" id="190895"/>
    <lineage>
        <taxon>Bacteria</taxon>
        <taxon>Pseudomonadati</taxon>
        <taxon>Pseudomonadota</taxon>
        <taxon>Gammaproteobacteria</taxon>
        <taxon>Vibrionales</taxon>
        <taxon>Vibrionaceae</taxon>
        <taxon>Vibrio</taxon>
    </lineage>
</organism>
<dbReference type="Pfam" id="PF00580">
    <property type="entry name" value="UvrD-helicase"/>
    <property type="match status" value="1"/>
</dbReference>
<evidence type="ECO:0000256" key="9">
    <source>
        <dbReference type="ARBA" id="ARBA00034808"/>
    </source>
</evidence>
<dbReference type="PANTHER" id="PTHR11070:SF2">
    <property type="entry name" value="ATP-DEPENDENT DNA HELICASE SRS2"/>
    <property type="match status" value="1"/>
</dbReference>
<evidence type="ECO:0000256" key="8">
    <source>
        <dbReference type="ARBA" id="ARBA00034617"/>
    </source>
</evidence>
<comment type="catalytic activity">
    <reaction evidence="8">
        <text>Couples ATP hydrolysis with the unwinding of duplex DNA by translocating in the 3'-5' direction.</text>
        <dbReference type="EC" id="5.6.2.4"/>
    </reaction>
</comment>
<evidence type="ECO:0000256" key="10">
    <source>
        <dbReference type="ARBA" id="ARBA00034923"/>
    </source>
</evidence>
<protein>
    <recommendedName>
        <fullName evidence="9">DNA 3'-5' helicase</fullName>
        <ecNumber evidence="9">5.6.2.4</ecNumber>
    </recommendedName>
    <alternativeName>
        <fullName evidence="10">DNA 3'-5' helicase II</fullName>
    </alternativeName>
</protein>
<feature type="binding site" evidence="12">
    <location>
        <begin position="22"/>
        <end position="29"/>
    </location>
    <ligand>
        <name>ATP</name>
        <dbReference type="ChEBI" id="CHEBI:30616"/>
    </ligand>
</feature>
<dbReference type="Gene3D" id="3.40.50.300">
    <property type="entry name" value="P-loop containing nucleotide triphosphate hydrolases"/>
    <property type="match status" value="2"/>
</dbReference>
<dbReference type="GO" id="GO:0016887">
    <property type="term" value="F:ATP hydrolysis activity"/>
    <property type="evidence" value="ECO:0007669"/>
    <property type="project" value="RHEA"/>
</dbReference>
<evidence type="ECO:0000256" key="6">
    <source>
        <dbReference type="ARBA" id="ARBA00023125"/>
    </source>
</evidence>
<evidence type="ECO:0000256" key="7">
    <source>
        <dbReference type="ARBA" id="ARBA00023235"/>
    </source>
</evidence>
<name>A0A510IEL7_9VIBR</name>
<reference evidence="16" key="1">
    <citation type="submission" date="2019-07" db="EMBL/GenBank/DDBJ databases">
        <title>Complete Genome Sequences of Vibrion rotiferianus strain AM7.</title>
        <authorList>
            <person name="Miyazaki K."/>
            <person name="Wiseschart A."/>
            <person name="Pootanakit K."/>
            <person name="Ishimori K."/>
            <person name="Kitahara K."/>
        </authorList>
    </citation>
    <scope>NUCLEOTIDE SEQUENCE [LARGE SCALE GENOMIC DNA]</scope>
    <source>
        <strain evidence="16">AM7</strain>
        <plasmid evidence="16">pam7 dna</plasmid>
    </source>
</reference>
<dbReference type="EMBL" id="AP019800">
    <property type="protein sequence ID" value="BBL92255.1"/>
    <property type="molecule type" value="Genomic_DNA"/>
</dbReference>
<proteinExistence type="inferred from homology"/>
<feature type="domain" description="UvrD-like helicase C-terminal" evidence="14">
    <location>
        <begin position="292"/>
        <end position="531"/>
    </location>
</feature>
<keyword evidence="2 12" id="KW-0547">Nucleotide-binding</keyword>
<dbReference type="SUPFAM" id="SSF52540">
    <property type="entry name" value="P-loop containing nucleoside triphosphate hydrolases"/>
    <property type="match status" value="1"/>
</dbReference>
<dbReference type="Proteomes" id="UP000315115">
    <property type="component" value="Plasmid pAM7"/>
</dbReference>
<dbReference type="Pfam" id="PF13361">
    <property type="entry name" value="UvrD_C"/>
    <property type="match status" value="2"/>
</dbReference>
<evidence type="ECO:0000256" key="11">
    <source>
        <dbReference type="ARBA" id="ARBA00048988"/>
    </source>
</evidence>
<accession>A0A510IEL7</accession>
<dbReference type="InterPro" id="IPR000212">
    <property type="entry name" value="DNA_helicase_UvrD/REP"/>
</dbReference>
<evidence type="ECO:0000256" key="5">
    <source>
        <dbReference type="ARBA" id="ARBA00022840"/>
    </source>
</evidence>
<dbReference type="AlphaFoldDB" id="A0A510IEL7"/>
<dbReference type="Gene3D" id="1.10.10.160">
    <property type="match status" value="1"/>
</dbReference>
<evidence type="ECO:0000259" key="14">
    <source>
        <dbReference type="PROSITE" id="PS51217"/>
    </source>
</evidence>
<sequence length="606" mass="68578">MIRLTDEQDCAVKDTGNSMIIACPGAGKTAVLIQKAIYLIDHCGVNSIHIVTFTRESAKELQSRIDGQGEFYKSRVHCSTLHSICLNHLKKYCGRTSMVSSEEQHTYMLNAWNQNLKKIESINLTRKNNADEKGNWTKIEFEDFERYVDKRTNSPIADSSGMITLGKNYDANDCFDAMYQHYTTFIDKEKFSSIQNVIQTTVDHMQNDPNFPLLPTEHLFLDECQDADSAQFKFLALHTLNGITTTVCGDDDQSLYGFRFALGVNLFKQFIAICQESGLTQHNLTKNFRSKAEIVDACQRLISHNKDRCEKHMVASQGGGGKVEAATFANDEQQLQEIVKMISDDNHSSSIAILSRTNRELDGIEKLLTEAKIAYKRTDSKGYFESSVCKQYIAILTACANSDKRRMVAALEPMIGSKDAANVIAGCIAQHATPSGDAIKNKVKISRKIVEALGFAYTNVAEHALRLFTPIFIEVLYQKKTPSYECMKIKQLSEILLNFRGPLKERLSVLQFEKEASQCRVSLISSHGSKGCEFDTVFVINCDENHFPYIRDNDERDYEVAMEEERRLFFVSMSRAINNLYLFVGNNNSSRFIHEAGIDMKDRTYL</sequence>
<geneLocation type="plasmid" evidence="16">
    <name>pam7 dna</name>
</geneLocation>
<dbReference type="InterPro" id="IPR013986">
    <property type="entry name" value="DExx_box_DNA_helicase_dom_sf"/>
</dbReference>
<evidence type="ECO:0000313" key="15">
    <source>
        <dbReference type="EMBL" id="BBL92255.1"/>
    </source>
</evidence>
<evidence type="ECO:0000256" key="4">
    <source>
        <dbReference type="ARBA" id="ARBA00022806"/>
    </source>
</evidence>
<dbReference type="EC" id="5.6.2.4" evidence="9"/>